<evidence type="ECO:0000256" key="1">
    <source>
        <dbReference type="ARBA" id="ARBA00004752"/>
    </source>
</evidence>
<accession>A0A8J3LET0</accession>
<gene>
    <name evidence="10" type="ORF">Cme02nite_21530</name>
</gene>
<dbReference type="Gene3D" id="2.40.440.10">
    <property type="entry name" value="L,D-transpeptidase catalytic domain-like"/>
    <property type="match status" value="1"/>
</dbReference>
<dbReference type="InterPro" id="IPR036366">
    <property type="entry name" value="PGBDSf"/>
</dbReference>
<dbReference type="PANTHER" id="PTHR30582">
    <property type="entry name" value="L,D-TRANSPEPTIDASE"/>
    <property type="match status" value="1"/>
</dbReference>
<evidence type="ECO:0000256" key="2">
    <source>
        <dbReference type="ARBA" id="ARBA00022679"/>
    </source>
</evidence>
<feature type="active site" description="Proton donor/acceptor" evidence="6">
    <location>
        <position position="232"/>
    </location>
</feature>
<feature type="region of interest" description="Disordered" evidence="7">
    <location>
        <begin position="25"/>
        <end position="79"/>
    </location>
</feature>
<dbReference type="GO" id="GO:0008360">
    <property type="term" value="P:regulation of cell shape"/>
    <property type="evidence" value="ECO:0007669"/>
    <property type="project" value="UniProtKB-UniRule"/>
</dbReference>
<dbReference type="GO" id="GO:0071972">
    <property type="term" value="F:peptidoglycan L,D-transpeptidase activity"/>
    <property type="evidence" value="ECO:0007669"/>
    <property type="project" value="TreeGrafter"/>
</dbReference>
<keyword evidence="3 6" id="KW-0133">Cell shape</keyword>
<organism evidence="10 11">
    <name type="scientific">Catellatospora methionotrophica</name>
    <dbReference type="NCBI Taxonomy" id="121620"/>
    <lineage>
        <taxon>Bacteria</taxon>
        <taxon>Bacillati</taxon>
        <taxon>Actinomycetota</taxon>
        <taxon>Actinomycetes</taxon>
        <taxon>Micromonosporales</taxon>
        <taxon>Micromonosporaceae</taxon>
        <taxon>Catellatospora</taxon>
    </lineage>
</organism>
<dbReference type="CDD" id="cd16913">
    <property type="entry name" value="YkuD_like"/>
    <property type="match status" value="1"/>
</dbReference>
<keyword evidence="11" id="KW-1185">Reference proteome</keyword>
<reference evidence="10" key="1">
    <citation type="submission" date="2021-01" db="EMBL/GenBank/DDBJ databases">
        <title>Whole genome shotgun sequence of Catellatospora methionotrophica NBRC 14553.</title>
        <authorList>
            <person name="Komaki H."/>
            <person name="Tamura T."/>
        </authorList>
    </citation>
    <scope>NUCLEOTIDE SEQUENCE</scope>
    <source>
        <strain evidence="10">NBRC 14553</strain>
    </source>
</reference>
<keyword evidence="4 6" id="KW-0573">Peptidoglycan synthesis</keyword>
<dbReference type="Pfam" id="PF03734">
    <property type="entry name" value="YkuD"/>
    <property type="match status" value="1"/>
</dbReference>
<evidence type="ECO:0000313" key="11">
    <source>
        <dbReference type="Proteomes" id="UP000660339"/>
    </source>
</evidence>
<evidence type="ECO:0000256" key="3">
    <source>
        <dbReference type="ARBA" id="ARBA00022960"/>
    </source>
</evidence>
<dbReference type="Proteomes" id="UP000660339">
    <property type="component" value="Unassembled WGS sequence"/>
</dbReference>
<evidence type="ECO:0000256" key="8">
    <source>
        <dbReference type="SAM" id="SignalP"/>
    </source>
</evidence>
<keyword evidence="5 6" id="KW-0961">Cell wall biogenesis/degradation</keyword>
<dbReference type="SUPFAM" id="SSF141523">
    <property type="entry name" value="L,D-transpeptidase catalytic domain-like"/>
    <property type="match status" value="1"/>
</dbReference>
<dbReference type="InterPro" id="IPR036365">
    <property type="entry name" value="PGBD-like_sf"/>
</dbReference>
<dbReference type="GO" id="GO:0016740">
    <property type="term" value="F:transferase activity"/>
    <property type="evidence" value="ECO:0007669"/>
    <property type="project" value="UniProtKB-KW"/>
</dbReference>
<evidence type="ECO:0000256" key="6">
    <source>
        <dbReference type="PROSITE-ProRule" id="PRU01373"/>
    </source>
</evidence>
<comment type="pathway">
    <text evidence="1 6">Cell wall biogenesis; peptidoglycan biosynthesis.</text>
</comment>
<feature type="active site" description="Nucleophile" evidence="6">
    <location>
        <position position="241"/>
    </location>
</feature>
<dbReference type="GO" id="GO:0005576">
    <property type="term" value="C:extracellular region"/>
    <property type="evidence" value="ECO:0007669"/>
    <property type="project" value="TreeGrafter"/>
</dbReference>
<feature type="signal peptide" evidence="8">
    <location>
        <begin position="1"/>
        <end position="17"/>
    </location>
</feature>
<dbReference type="GO" id="GO:0071555">
    <property type="term" value="P:cell wall organization"/>
    <property type="evidence" value="ECO:0007669"/>
    <property type="project" value="UniProtKB-UniRule"/>
</dbReference>
<feature type="chain" id="PRO_5035249190" description="L,D-TPase catalytic domain-containing protein" evidence="8">
    <location>
        <begin position="18"/>
        <end position="271"/>
    </location>
</feature>
<evidence type="ECO:0000313" key="10">
    <source>
        <dbReference type="EMBL" id="GIG13821.1"/>
    </source>
</evidence>
<dbReference type="PROSITE" id="PS52029">
    <property type="entry name" value="LD_TPASE"/>
    <property type="match status" value="1"/>
</dbReference>
<comment type="caution">
    <text evidence="10">The sequence shown here is derived from an EMBL/GenBank/DDBJ whole genome shotgun (WGS) entry which is preliminary data.</text>
</comment>
<proteinExistence type="predicted"/>
<dbReference type="UniPathway" id="UPA00219"/>
<feature type="domain" description="L,D-TPase catalytic" evidence="9">
    <location>
        <begin position="154"/>
        <end position="265"/>
    </location>
</feature>
<name>A0A8J3LET0_9ACTN</name>
<dbReference type="InterPro" id="IPR002477">
    <property type="entry name" value="Peptidoglycan-bd-like"/>
</dbReference>
<evidence type="ECO:0000256" key="7">
    <source>
        <dbReference type="SAM" id="MobiDB-lite"/>
    </source>
</evidence>
<keyword evidence="8" id="KW-0732">Signal</keyword>
<dbReference type="PROSITE" id="PS51257">
    <property type="entry name" value="PROKAR_LIPOPROTEIN"/>
    <property type="match status" value="1"/>
</dbReference>
<sequence length="271" mass="28506">MRRFIVGLLAVTTLALAAACDPKDPTAGGQPDFVPAPAGQSTPASASSAPEPSVAPSPSVVPSPTKKPTSSPSPAGCPQGEYQKVVEQALATLGGYGTVTVDGKQSAADCAAIKKFQKRFDIRPVNGKAGPLTRGVSQRLLKSKPSSCNAGNALTACIDLTNQTTWIMSGGKVVYGPTVTRTGMAGYTTPTGSYTIHDRQTKNWSTDWDVWLPLWQRIVEGKGFHTTTTYIHNTSIGSHGCVNLLPGDSQKYWSTLKTGTAVKIFGRRPGT</sequence>
<dbReference type="RefSeq" id="WP_239086030.1">
    <property type="nucleotide sequence ID" value="NZ_BAAATT010000022.1"/>
</dbReference>
<dbReference type="InterPro" id="IPR038063">
    <property type="entry name" value="Transpep_catalytic_dom"/>
</dbReference>
<dbReference type="SUPFAM" id="SSF47090">
    <property type="entry name" value="PGBD-like"/>
    <property type="match status" value="1"/>
</dbReference>
<dbReference type="GO" id="GO:0018104">
    <property type="term" value="P:peptidoglycan-protein cross-linking"/>
    <property type="evidence" value="ECO:0007669"/>
    <property type="project" value="TreeGrafter"/>
</dbReference>
<dbReference type="Gene3D" id="1.10.101.10">
    <property type="entry name" value="PGBD-like superfamily/PGBD"/>
    <property type="match status" value="1"/>
</dbReference>
<dbReference type="InterPro" id="IPR005490">
    <property type="entry name" value="LD_TPept_cat_dom"/>
</dbReference>
<feature type="compositionally biased region" description="Low complexity" evidence="7">
    <location>
        <begin position="62"/>
        <end position="74"/>
    </location>
</feature>
<evidence type="ECO:0000256" key="5">
    <source>
        <dbReference type="ARBA" id="ARBA00023316"/>
    </source>
</evidence>
<dbReference type="InterPro" id="IPR050979">
    <property type="entry name" value="LD-transpeptidase"/>
</dbReference>
<keyword evidence="2" id="KW-0808">Transferase</keyword>
<dbReference type="PANTHER" id="PTHR30582:SF2">
    <property type="entry name" value="L,D-TRANSPEPTIDASE YCIB-RELATED"/>
    <property type="match status" value="1"/>
</dbReference>
<dbReference type="AlphaFoldDB" id="A0A8J3LET0"/>
<feature type="compositionally biased region" description="Low complexity" evidence="7">
    <location>
        <begin position="35"/>
        <end position="52"/>
    </location>
</feature>
<dbReference type="EMBL" id="BONJ01000008">
    <property type="protein sequence ID" value="GIG13821.1"/>
    <property type="molecule type" value="Genomic_DNA"/>
</dbReference>
<evidence type="ECO:0000256" key="4">
    <source>
        <dbReference type="ARBA" id="ARBA00022984"/>
    </source>
</evidence>
<evidence type="ECO:0000259" key="9">
    <source>
        <dbReference type="PROSITE" id="PS52029"/>
    </source>
</evidence>
<dbReference type="Pfam" id="PF01471">
    <property type="entry name" value="PG_binding_1"/>
    <property type="match status" value="1"/>
</dbReference>
<protein>
    <recommendedName>
        <fullName evidence="9">L,D-TPase catalytic domain-containing protein</fullName>
    </recommendedName>
</protein>